<dbReference type="SUPFAM" id="SSF158745">
    <property type="entry name" value="LanC-like"/>
    <property type="match status" value="1"/>
</dbReference>
<reference evidence="1 2" key="1">
    <citation type="submission" date="2024-05" db="EMBL/GenBank/DDBJ databases">
        <authorList>
            <person name="Duchaud E."/>
        </authorList>
    </citation>
    <scope>NUCLEOTIDE SEQUENCE [LARGE SCALE GENOMIC DNA]</scope>
    <source>
        <strain evidence="1">Ena-SAMPLE-TAB-13-05-2024-13:56:06:370-140305</strain>
    </source>
</reference>
<accession>A0ABP1F7G1</accession>
<dbReference type="Pfam" id="PF05147">
    <property type="entry name" value="LANC_like"/>
    <property type="match status" value="1"/>
</dbReference>
<dbReference type="CDD" id="cd04793">
    <property type="entry name" value="LanC"/>
    <property type="match status" value="1"/>
</dbReference>
<comment type="caution">
    <text evidence="1">The sequence shown here is derived from an EMBL/GenBank/DDBJ whole genome shotgun (WGS) entry which is preliminary data.</text>
</comment>
<evidence type="ECO:0000313" key="2">
    <source>
        <dbReference type="Proteomes" id="UP001497602"/>
    </source>
</evidence>
<dbReference type="InterPro" id="IPR033889">
    <property type="entry name" value="LanC"/>
</dbReference>
<dbReference type="PRINTS" id="PR01950">
    <property type="entry name" value="LANCSUPER"/>
</dbReference>
<sequence>MEIIMLKNNLEEKLDEIYRVITNEYHNNNQVSTLTGLTGLSIFLSYYCRYKNINDEETVNTTIINNSIAKINEGYSYPSFCSGIAGLGWGLDHLEQEGFINVECDDLLPNFDDYLYNAMISDLSKNHYDYLHGAIGYAFYFFKRYKNTQSQKLKKKYTKILFNFINALEKLSKPSSNNTLKWASFAKGNSELVYNLSLSHGMSSIIGILTKLHYYDDFKEATGVMLQRAINYILKFKKINSKNQSIFPNVVPAIGEVEYSSRMAWCYGDLGIGIRLWHASKVLKNENLKDTSLKILKDSSKRRIPENTLVVDAGICHGSFGVAQIYNCMYRETKLQVFKETSEFWIKDGLSKAVFKDGLAGYKQWKGNEYGGWVSEISILEGVAGIGLVILDYLTGKDNNWDECLMIS</sequence>
<protein>
    <submittedName>
        <fullName evidence="1">Lantibiotic biosynthesis protein</fullName>
    </submittedName>
</protein>
<dbReference type="PRINTS" id="PR01955">
    <property type="entry name" value="LANCFRANKIA"/>
</dbReference>
<keyword evidence="2" id="KW-1185">Reference proteome</keyword>
<dbReference type="PANTHER" id="PTHR12736:SF7">
    <property type="entry name" value="LANC-LIKE PROTEIN 3"/>
    <property type="match status" value="1"/>
</dbReference>
<dbReference type="InterPro" id="IPR007822">
    <property type="entry name" value="LANC-like"/>
</dbReference>
<name>A0ABP1F7G1_9FLAO</name>
<dbReference type="Gene3D" id="1.50.10.20">
    <property type="match status" value="1"/>
</dbReference>
<gene>
    <name evidence="1" type="ORF">T190115A13A_180035</name>
</gene>
<dbReference type="EMBL" id="CAXJRC010000009">
    <property type="protein sequence ID" value="CAL2105706.1"/>
    <property type="molecule type" value="Genomic_DNA"/>
</dbReference>
<dbReference type="SMART" id="SM01260">
    <property type="entry name" value="LANC_like"/>
    <property type="match status" value="1"/>
</dbReference>
<dbReference type="Proteomes" id="UP001497602">
    <property type="component" value="Unassembled WGS sequence"/>
</dbReference>
<dbReference type="PANTHER" id="PTHR12736">
    <property type="entry name" value="LANC-LIKE PROTEIN"/>
    <property type="match status" value="1"/>
</dbReference>
<evidence type="ECO:0000313" key="1">
    <source>
        <dbReference type="EMBL" id="CAL2105706.1"/>
    </source>
</evidence>
<organism evidence="1 2">
    <name type="scientific">Tenacibaculum vairaonense</name>
    <dbReference type="NCBI Taxonomy" id="3137860"/>
    <lineage>
        <taxon>Bacteria</taxon>
        <taxon>Pseudomonadati</taxon>
        <taxon>Bacteroidota</taxon>
        <taxon>Flavobacteriia</taxon>
        <taxon>Flavobacteriales</taxon>
        <taxon>Flavobacteriaceae</taxon>
        <taxon>Tenacibaculum</taxon>
    </lineage>
</organism>
<proteinExistence type="predicted"/>